<sequence length="305" mass="35630">MINQKSSLHYYSDGDILITVKGITFCLHRNILSLCSKVFQDMFKCAKAITPSKEESSTERKLPEISLDDESSEKFQEVLSYIYPGNYQPITWQNVAGFLKLSDKYMMDSVMEASKVFLQQYFRENPLLTLVLSEQYEFKDLYKESSKLVLDQLPAYQRLTGFKFLSSDSRAALLEKHMEYTNSLGRIDAETFVPRFNHINNHVTRHLKDFKQKLSQVIRHLQVLPNPPPSITYKLLSSLIKENNCGYINIQFHLPQKFKMFFENFEPLDCDNIKDEPDYYIFIELGGRRGDTVFYPLLIILKCCN</sequence>
<name>A0A2P4P2W0_RHIID</name>
<dbReference type="PROSITE" id="PS50097">
    <property type="entry name" value="BTB"/>
    <property type="match status" value="1"/>
</dbReference>
<evidence type="ECO:0000259" key="1">
    <source>
        <dbReference type="PROSITE" id="PS50097"/>
    </source>
</evidence>
<gene>
    <name evidence="2" type="ORF">GLOIN_2v1884834</name>
</gene>
<dbReference type="Gene3D" id="3.30.710.10">
    <property type="entry name" value="Potassium Channel Kv1.1, Chain A"/>
    <property type="match status" value="1"/>
</dbReference>
<dbReference type="SUPFAM" id="SSF54695">
    <property type="entry name" value="POZ domain"/>
    <property type="match status" value="1"/>
</dbReference>
<protein>
    <submittedName>
        <fullName evidence="2">BTB/POZ domain-containing protein</fullName>
    </submittedName>
</protein>
<dbReference type="PANTHER" id="PTHR24410">
    <property type="entry name" value="HL07962P-RELATED"/>
    <property type="match status" value="1"/>
</dbReference>
<accession>A0A2P4P2W0</accession>
<dbReference type="Proteomes" id="UP000018888">
    <property type="component" value="Unassembled WGS sequence"/>
</dbReference>
<dbReference type="SMART" id="SM00225">
    <property type="entry name" value="BTB"/>
    <property type="match status" value="1"/>
</dbReference>
<dbReference type="InterPro" id="IPR000210">
    <property type="entry name" value="BTB/POZ_dom"/>
</dbReference>
<dbReference type="VEuPathDB" id="FungiDB:RhiirFUN_010384"/>
<dbReference type="InterPro" id="IPR011333">
    <property type="entry name" value="SKP1/BTB/POZ_sf"/>
</dbReference>
<organism evidence="2 3">
    <name type="scientific">Rhizophagus irregularis (strain DAOM 181602 / DAOM 197198 / MUCL 43194)</name>
    <name type="common">Arbuscular mycorrhizal fungus</name>
    <name type="synonym">Glomus intraradices</name>
    <dbReference type="NCBI Taxonomy" id="747089"/>
    <lineage>
        <taxon>Eukaryota</taxon>
        <taxon>Fungi</taxon>
        <taxon>Fungi incertae sedis</taxon>
        <taxon>Mucoromycota</taxon>
        <taxon>Glomeromycotina</taxon>
        <taxon>Glomeromycetes</taxon>
        <taxon>Glomerales</taxon>
        <taxon>Glomeraceae</taxon>
        <taxon>Rhizophagus</taxon>
    </lineage>
</organism>
<dbReference type="PANTHER" id="PTHR24410:SF23">
    <property type="entry name" value="BTB DOMAIN-CONTAINING PROTEIN-RELATED"/>
    <property type="match status" value="1"/>
</dbReference>
<reference evidence="2 3" key="1">
    <citation type="journal article" date="2013" name="Proc. Natl. Acad. Sci. U.S.A.">
        <title>Genome of an arbuscular mycorrhizal fungus provides insight into the oldest plant symbiosis.</title>
        <authorList>
            <person name="Tisserant E."/>
            <person name="Malbreil M."/>
            <person name="Kuo A."/>
            <person name="Kohler A."/>
            <person name="Symeonidi A."/>
            <person name="Balestrini R."/>
            <person name="Charron P."/>
            <person name="Duensing N."/>
            <person name="Frei Dit Frey N."/>
            <person name="Gianinazzi-Pearson V."/>
            <person name="Gilbert L.B."/>
            <person name="Handa Y."/>
            <person name="Herr J.R."/>
            <person name="Hijri M."/>
            <person name="Koul R."/>
            <person name="Kawaguchi M."/>
            <person name="Krajinski F."/>
            <person name="Lammers P.J."/>
            <person name="Masclaux F.G."/>
            <person name="Murat C."/>
            <person name="Morin E."/>
            <person name="Ndikumana S."/>
            <person name="Pagni M."/>
            <person name="Petitpierre D."/>
            <person name="Requena N."/>
            <person name="Rosikiewicz P."/>
            <person name="Riley R."/>
            <person name="Saito K."/>
            <person name="San Clemente H."/>
            <person name="Shapiro H."/>
            <person name="van Tuinen D."/>
            <person name="Becard G."/>
            <person name="Bonfante P."/>
            <person name="Paszkowski U."/>
            <person name="Shachar-Hill Y.Y."/>
            <person name="Tuskan G.A."/>
            <person name="Young P.W."/>
            <person name="Sanders I.R."/>
            <person name="Henrissat B."/>
            <person name="Rensing S.A."/>
            <person name="Grigoriev I.V."/>
            <person name="Corradi N."/>
            <person name="Roux C."/>
            <person name="Martin F."/>
        </authorList>
    </citation>
    <scope>NUCLEOTIDE SEQUENCE [LARGE SCALE GENOMIC DNA]</scope>
    <source>
        <strain evidence="2 3">DAOM 197198</strain>
    </source>
</reference>
<dbReference type="InterPro" id="IPR051481">
    <property type="entry name" value="BTB-POZ/Galectin-3-binding"/>
</dbReference>
<evidence type="ECO:0000313" key="2">
    <source>
        <dbReference type="EMBL" id="POG59715.1"/>
    </source>
</evidence>
<dbReference type="CDD" id="cd18186">
    <property type="entry name" value="BTB_POZ_ZBTB_KLHL-like"/>
    <property type="match status" value="1"/>
</dbReference>
<comment type="caution">
    <text evidence="2">The sequence shown here is derived from an EMBL/GenBank/DDBJ whole genome shotgun (WGS) entry which is preliminary data.</text>
</comment>
<dbReference type="EMBL" id="AUPC02000433">
    <property type="protein sequence ID" value="POG59715.1"/>
    <property type="molecule type" value="Genomic_DNA"/>
</dbReference>
<dbReference type="Pfam" id="PF00651">
    <property type="entry name" value="BTB"/>
    <property type="match status" value="1"/>
</dbReference>
<reference evidence="2 3" key="2">
    <citation type="journal article" date="2018" name="New Phytol.">
        <title>High intraspecific genome diversity in the model arbuscular mycorrhizal symbiont Rhizophagus irregularis.</title>
        <authorList>
            <person name="Chen E.C.H."/>
            <person name="Morin E."/>
            <person name="Beaudet D."/>
            <person name="Noel J."/>
            <person name="Yildirir G."/>
            <person name="Ndikumana S."/>
            <person name="Charron P."/>
            <person name="St-Onge C."/>
            <person name="Giorgi J."/>
            <person name="Kruger M."/>
            <person name="Marton T."/>
            <person name="Ropars J."/>
            <person name="Grigoriev I.V."/>
            <person name="Hainaut M."/>
            <person name="Henrissat B."/>
            <person name="Roux C."/>
            <person name="Martin F."/>
            <person name="Corradi N."/>
        </authorList>
    </citation>
    <scope>NUCLEOTIDE SEQUENCE [LARGE SCALE GENOMIC DNA]</scope>
    <source>
        <strain evidence="2 3">DAOM 197198</strain>
    </source>
</reference>
<evidence type="ECO:0000313" key="3">
    <source>
        <dbReference type="Proteomes" id="UP000018888"/>
    </source>
</evidence>
<dbReference type="AlphaFoldDB" id="A0A2P4P2W0"/>
<proteinExistence type="predicted"/>
<feature type="domain" description="BTB" evidence="1">
    <location>
        <begin position="14"/>
        <end position="91"/>
    </location>
</feature>
<keyword evidence="3" id="KW-1185">Reference proteome</keyword>